<name>A0A4C1UTL2_EUMVA</name>
<evidence type="ECO:0000313" key="2">
    <source>
        <dbReference type="EMBL" id="GBP29560.1"/>
    </source>
</evidence>
<accession>A0A4C1UTL2</accession>
<feature type="region of interest" description="Disordered" evidence="1">
    <location>
        <begin position="45"/>
        <end position="68"/>
    </location>
</feature>
<evidence type="ECO:0000313" key="3">
    <source>
        <dbReference type="Proteomes" id="UP000299102"/>
    </source>
</evidence>
<keyword evidence="3" id="KW-1185">Reference proteome</keyword>
<dbReference type="AlphaFoldDB" id="A0A4C1UTL2"/>
<gene>
    <name evidence="2" type="ORF">EVAR_93357_1</name>
</gene>
<sequence length="68" mass="7641">MASNKGLLRLAIQPSNTLYVEDAQNEREREERVYLLTDRFPLVPSETRTAGRDRIGAPQARAPAPVSF</sequence>
<comment type="caution">
    <text evidence="2">The sequence shown here is derived from an EMBL/GenBank/DDBJ whole genome shotgun (WGS) entry which is preliminary data.</text>
</comment>
<proteinExistence type="predicted"/>
<evidence type="ECO:0000256" key="1">
    <source>
        <dbReference type="SAM" id="MobiDB-lite"/>
    </source>
</evidence>
<protein>
    <submittedName>
        <fullName evidence="2">Uncharacterized protein</fullName>
    </submittedName>
</protein>
<organism evidence="2 3">
    <name type="scientific">Eumeta variegata</name>
    <name type="common">Bagworm moth</name>
    <name type="synonym">Eumeta japonica</name>
    <dbReference type="NCBI Taxonomy" id="151549"/>
    <lineage>
        <taxon>Eukaryota</taxon>
        <taxon>Metazoa</taxon>
        <taxon>Ecdysozoa</taxon>
        <taxon>Arthropoda</taxon>
        <taxon>Hexapoda</taxon>
        <taxon>Insecta</taxon>
        <taxon>Pterygota</taxon>
        <taxon>Neoptera</taxon>
        <taxon>Endopterygota</taxon>
        <taxon>Lepidoptera</taxon>
        <taxon>Glossata</taxon>
        <taxon>Ditrysia</taxon>
        <taxon>Tineoidea</taxon>
        <taxon>Psychidae</taxon>
        <taxon>Oiketicinae</taxon>
        <taxon>Eumeta</taxon>
    </lineage>
</organism>
<dbReference type="EMBL" id="BGZK01000221">
    <property type="protein sequence ID" value="GBP29560.1"/>
    <property type="molecule type" value="Genomic_DNA"/>
</dbReference>
<reference evidence="2 3" key="1">
    <citation type="journal article" date="2019" name="Commun. Biol.">
        <title>The bagworm genome reveals a unique fibroin gene that provides high tensile strength.</title>
        <authorList>
            <person name="Kono N."/>
            <person name="Nakamura H."/>
            <person name="Ohtoshi R."/>
            <person name="Tomita M."/>
            <person name="Numata K."/>
            <person name="Arakawa K."/>
        </authorList>
    </citation>
    <scope>NUCLEOTIDE SEQUENCE [LARGE SCALE GENOMIC DNA]</scope>
</reference>
<dbReference type="Proteomes" id="UP000299102">
    <property type="component" value="Unassembled WGS sequence"/>
</dbReference>